<gene>
    <name evidence="2" type="ORF">IC006_2789</name>
    <name evidence="3" type="ORF">IC007_2803</name>
</gene>
<dbReference type="OrthoDB" id="37025at2157"/>
<dbReference type="EMBL" id="AP018929">
    <property type="protein sequence ID" value="BBG25453.1"/>
    <property type="molecule type" value="Genomic_DNA"/>
</dbReference>
<keyword evidence="4" id="KW-1185">Reference proteome</keyword>
<feature type="transmembrane region" description="Helical" evidence="1">
    <location>
        <begin position="71"/>
        <end position="90"/>
    </location>
</feature>
<accession>A0A510DYX7</accession>
<reference evidence="5" key="1">
    <citation type="submission" date="2018-09" db="EMBL/GenBank/DDBJ databases">
        <title>Complete Genome Sequencing of Sulfolobus sp. JCM 16834.</title>
        <authorList>
            <person name="Kato S."/>
            <person name="Itoh T."/>
            <person name="Ohkuma M."/>
        </authorList>
    </citation>
    <scope>NUCLEOTIDE SEQUENCE [LARGE SCALE GENOMIC DNA]</scope>
    <source>
        <strain evidence="5">IC-007</strain>
    </source>
</reference>
<dbReference type="Proteomes" id="UP000325030">
    <property type="component" value="Chromosome"/>
</dbReference>
<dbReference type="InterPro" id="IPR036259">
    <property type="entry name" value="MFS_trans_sf"/>
</dbReference>
<feature type="transmembrane region" description="Helical" evidence="1">
    <location>
        <begin position="315"/>
        <end position="333"/>
    </location>
</feature>
<dbReference type="SUPFAM" id="SSF103473">
    <property type="entry name" value="MFS general substrate transporter"/>
    <property type="match status" value="1"/>
</dbReference>
<proteinExistence type="predicted"/>
<keyword evidence="1" id="KW-1133">Transmembrane helix</keyword>
<dbReference type="Proteomes" id="UP000322983">
    <property type="component" value="Chromosome"/>
</dbReference>
<evidence type="ECO:0000313" key="3">
    <source>
        <dbReference type="EMBL" id="BBG28247.1"/>
    </source>
</evidence>
<feature type="transmembrane region" description="Helical" evidence="1">
    <location>
        <begin position="233"/>
        <end position="252"/>
    </location>
</feature>
<feature type="transmembrane region" description="Helical" evidence="1">
    <location>
        <begin position="96"/>
        <end position="118"/>
    </location>
</feature>
<organism evidence="2 4">
    <name type="scientific">Sulfuracidifex tepidarius</name>
    <dbReference type="NCBI Taxonomy" id="1294262"/>
    <lineage>
        <taxon>Archaea</taxon>
        <taxon>Thermoproteota</taxon>
        <taxon>Thermoprotei</taxon>
        <taxon>Sulfolobales</taxon>
        <taxon>Sulfolobaceae</taxon>
        <taxon>Sulfuracidifex</taxon>
    </lineage>
</organism>
<feature type="transmembrane region" description="Helical" evidence="1">
    <location>
        <begin position="36"/>
        <end position="59"/>
    </location>
</feature>
<evidence type="ECO:0000313" key="2">
    <source>
        <dbReference type="EMBL" id="BBG25453.1"/>
    </source>
</evidence>
<reference evidence="2 4" key="2">
    <citation type="journal article" date="2020" name="Int. J. Syst. Evol. Microbiol.">
        <title>Sulfuracidifex tepidarius gen. nov., sp. nov. and transfer of Sulfolobus metallicus Huber and Stetter 1992 to the genus Sulfuracidifex as Sulfuracidifex metallicus comb. nov.</title>
        <authorList>
            <person name="Itoh T."/>
            <person name="Miura T."/>
            <person name="Sakai H.D."/>
            <person name="Kato S."/>
            <person name="Ohkuma M."/>
            <person name="Takashina T."/>
        </authorList>
    </citation>
    <scope>NUCLEOTIDE SEQUENCE [LARGE SCALE GENOMIC DNA]</scope>
    <source>
        <strain evidence="2 4">IC-006</strain>
        <strain evidence="3">IC-007</strain>
    </source>
</reference>
<evidence type="ECO:0000256" key="1">
    <source>
        <dbReference type="SAM" id="Phobius"/>
    </source>
</evidence>
<evidence type="ECO:0008006" key="6">
    <source>
        <dbReference type="Google" id="ProtNLM"/>
    </source>
</evidence>
<protein>
    <recommendedName>
        <fullName evidence="6">Transporter</fullName>
    </recommendedName>
</protein>
<keyword evidence="1" id="KW-0472">Membrane</keyword>
<feature type="transmembrane region" description="Helical" evidence="1">
    <location>
        <begin position="289"/>
        <end position="309"/>
    </location>
</feature>
<sequence length="348" mass="38345">MYKYNIGSRAFLPILSYSLSSFYLLGYIFFIELEKLPAWISIILIGVPFLGRMLTPFVYSKFTGIFGIEKGMINALIIMSIISLADSFLINYPFLIVTRFSLGVMFGIATSASIELASLSENRKVIGLTMGGWAIGWILSALLYLGLGTYMFLPGILSLSLLSLKTQRYHVNKLGSLSFSWKAFVIFFLGFVPAYLMQLIPSMLGSKAFVETVIGYSLSLFAYLLFPTIKRVLSGIIVINAVIILTAILGYLTLNIGFLAVFTMFGLGLNSLLPILARKVNVEPSKIGPSMNLASFGGLLFPELTSLAFNDRLMSSLILSISSILFVLLVFLMNRRVNISKKDVIVAA</sequence>
<dbReference type="AlphaFoldDB" id="A0A510DYX7"/>
<name>A0A510DYX7_9CREN</name>
<feature type="transmembrane region" description="Helical" evidence="1">
    <location>
        <begin position="12"/>
        <end position="30"/>
    </location>
</feature>
<feature type="transmembrane region" description="Helical" evidence="1">
    <location>
        <begin position="208"/>
        <end position="226"/>
    </location>
</feature>
<feature type="transmembrane region" description="Helical" evidence="1">
    <location>
        <begin position="258"/>
        <end position="277"/>
    </location>
</feature>
<evidence type="ECO:0000313" key="5">
    <source>
        <dbReference type="Proteomes" id="UP000325030"/>
    </source>
</evidence>
<dbReference type="EMBL" id="AP018930">
    <property type="protein sequence ID" value="BBG28247.1"/>
    <property type="molecule type" value="Genomic_DNA"/>
</dbReference>
<dbReference type="KEGG" id="step:IC006_2789"/>
<dbReference type="GeneID" id="41719071"/>
<dbReference type="RefSeq" id="WP_054845282.1">
    <property type="nucleotide sequence ID" value="NZ_AP018929.1"/>
</dbReference>
<keyword evidence="1" id="KW-0812">Transmembrane</keyword>
<accession>A0A510E710</accession>
<dbReference type="STRING" id="1294262.GCA_001316085_00740"/>
<feature type="transmembrane region" description="Helical" evidence="1">
    <location>
        <begin position="179"/>
        <end position="196"/>
    </location>
</feature>
<evidence type="ECO:0000313" key="4">
    <source>
        <dbReference type="Proteomes" id="UP000322983"/>
    </source>
</evidence>